<feature type="region of interest" description="Disordered" evidence="1">
    <location>
        <begin position="186"/>
        <end position="209"/>
    </location>
</feature>
<dbReference type="Proteomes" id="UP000184076">
    <property type="component" value="Unassembled WGS sequence"/>
</dbReference>
<sequence length="209" mass="23859">MNRLFWILFVLLPALASASARAEAPREIAGYRLGQTLGSCYDRVVAGPVYPVRLRPYLKEVPVIVPEGFQSGYIIYGDCADPGAIVRIKVKYAYDGRRFFERLLERFKRKFGDPDEYVGDAFQAYVAWKWSFQEPDGQRISMILSHYGGDDEEHTQGNALKLTLASQIEKERLCYEAQARRMPKPGIRLRAGQGRGKEPKDWESLLPRP</sequence>
<name>A0A1M5B2X1_9BACT</name>
<keyword evidence="4" id="KW-1185">Reference proteome</keyword>
<keyword evidence="2" id="KW-0732">Signal</keyword>
<dbReference type="OrthoDB" id="5456013at2"/>
<dbReference type="EMBL" id="FQVB01000016">
    <property type="protein sequence ID" value="SHF36795.1"/>
    <property type="molecule type" value="Genomic_DNA"/>
</dbReference>
<evidence type="ECO:0000313" key="4">
    <source>
        <dbReference type="Proteomes" id="UP000184076"/>
    </source>
</evidence>
<dbReference type="STRING" id="1121391.SAMN02745206_01830"/>
<feature type="chain" id="PRO_5012612404" evidence="2">
    <location>
        <begin position="23"/>
        <end position="209"/>
    </location>
</feature>
<accession>A0A1M5B2X1</accession>
<protein>
    <submittedName>
        <fullName evidence="3">Uncharacterized protein</fullName>
    </submittedName>
</protein>
<dbReference type="RefSeq" id="WP_073038688.1">
    <property type="nucleotide sequence ID" value="NZ_FQVB01000016.1"/>
</dbReference>
<gene>
    <name evidence="3" type="ORF">SAMN02745206_01830</name>
</gene>
<evidence type="ECO:0000256" key="2">
    <source>
        <dbReference type="SAM" id="SignalP"/>
    </source>
</evidence>
<dbReference type="AlphaFoldDB" id="A0A1M5B2X1"/>
<evidence type="ECO:0000313" key="3">
    <source>
        <dbReference type="EMBL" id="SHF36795.1"/>
    </source>
</evidence>
<evidence type="ECO:0000256" key="1">
    <source>
        <dbReference type="SAM" id="MobiDB-lite"/>
    </source>
</evidence>
<organism evidence="3 4">
    <name type="scientific">Desulfacinum infernum DSM 9756</name>
    <dbReference type="NCBI Taxonomy" id="1121391"/>
    <lineage>
        <taxon>Bacteria</taxon>
        <taxon>Pseudomonadati</taxon>
        <taxon>Thermodesulfobacteriota</taxon>
        <taxon>Syntrophobacteria</taxon>
        <taxon>Syntrophobacterales</taxon>
        <taxon>Syntrophobacteraceae</taxon>
        <taxon>Desulfacinum</taxon>
    </lineage>
</organism>
<proteinExistence type="predicted"/>
<feature type="signal peptide" evidence="2">
    <location>
        <begin position="1"/>
        <end position="22"/>
    </location>
</feature>
<reference evidence="4" key="1">
    <citation type="submission" date="2016-11" db="EMBL/GenBank/DDBJ databases">
        <authorList>
            <person name="Varghese N."/>
            <person name="Submissions S."/>
        </authorList>
    </citation>
    <scope>NUCLEOTIDE SEQUENCE [LARGE SCALE GENOMIC DNA]</scope>
    <source>
        <strain evidence="4">DSM 9756</strain>
    </source>
</reference>